<evidence type="ECO:0000313" key="12">
    <source>
        <dbReference type="Proteomes" id="UP000076407"/>
    </source>
</evidence>
<evidence type="ECO:0000256" key="8">
    <source>
        <dbReference type="ARBA" id="ARBA00023170"/>
    </source>
</evidence>
<evidence type="ECO:0000256" key="2">
    <source>
        <dbReference type="ARBA" id="ARBA00022475"/>
    </source>
</evidence>
<evidence type="ECO:0000256" key="1">
    <source>
        <dbReference type="ARBA" id="ARBA00004651"/>
    </source>
</evidence>
<proteinExistence type="predicted"/>
<dbReference type="AlphaFoldDB" id="A0A182X4Z4"/>
<evidence type="ECO:0000256" key="3">
    <source>
        <dbReference type="ARBA" id="ARBA00022606"/>
    </source>
</evidence>
<evidence type="ECO:0000256" key="7">
    <source>
        <dbReference type="ARBA" id="ARBA00023136"/>
    </source>
</evidence>
<sequence>MANVEDFRKLMKSLIAYSKVAGVEMWTAPGKLKPASYYLSFHITVYFVSTVWTLRKYIDDPIHMMKVLITMGTAVQLYIKFFVAHSKAQEVKLFTVELEQEVLKRYQNGSEEEIAVLRRTGRILWIVYRLMSASYIFVAVAFGLYPAFYYIATGKVMPLFLYELPFFNVSSSLGYAVTMGFQINLLAIGVLGAILSDFMFFMYAMYAMARADISIVHLSELENILNGSTKNEEHSANLRHKWIQCMHDHQQSTSFFSTVENIFGLMCLAQVSTATLSICDAMLLVILTDWYPTYSYLYVVFVQLSGFFVIGHLVELKIDALYNKIISMPWYKLPVKEQKEFRFLMSRQQCPMILTAYGFHPMNFETYMSVLKGLYQFFVMILQYIGRN</sequence>
<keyword evidence="4 10" id="KW-0812">Transmembrane</keyword>
<evidence type="ECO:0000256" key="10">
    <source>
        <dbReference type="SAM" id="Phobius"/>
    </source>
</evidence>
<keyword evidence="12" id="KW-1185">Reference proteome</keyword>
<dbReference type="VEuPathDB" id="VectorBase:AQUA004872"/>
<dbReference type="GO" id="GO:0004984">
    <property type="term" value="F:olfactory receptor activity"/>
    <property type="evidence" value="ECO:0007669"/>
    <property type="project" value="InterPro"/>
</dbReference>
<dbReference type="Pfam" id="PF02949">
    <property type="entry name" value="7tm_6"/>
    <property type="match status" value="1"/>
</dbReference>
<keyword evidence="6 10" id="KW-1133">Transmembrane helix</keyword>
<keyword evidence="7 10" id="KW-0472">Membrane</keyword>
<feature type="transmembrane region" description="Helical" evidence="10">
    <location>
        <begin position="293"/>
        <end position="314"/>
    </location>
</feature>
<reference evidence="11" key="1">
    <citation type="submission" date="2020-05" db="UniProtKB">
        <authorList>
            <consortium name="EnsemblMetazoa"/>
        </authorList>
    </citation>
    <scope>IDENTIFICATION</scope>
    <source>
        <strain evidence="11">SANGQUA</strain>
    </source>
</reference>
<feature type="transmembrane region" description="Helical" evidence="10">
    <location>
        <begin position="35"/>
        <end position="54"/>
    </location>
</feature>
<feature type="transmembrane region" description="Helical" evidence="10">
    <location>
        <begin position="262"/>
        <end position="287"/>
    </location>
</feature>
<dbReference type="Proteomes" id="UP000076407">
    <property type="component" value="Unassembled WGS sequence"/>
</dbReference>
<evidence type="ECO:0000313" key="11">
    <source>
        <dbReference type="EnsemblMetazoa" id="AQUA004872-PA"/>
    </source>
</evidence>
<dbReference type="GO" id="GO:0005549">
    <property type="term" value="F:odorant binding"/>
    <property type="evidence" value="ECO:0007669"/>
    <property type="project" value="InterPro"/>
</dbReference>
<protein>
    <submittedName>
        <fullName evidence="11">Uncharacterized protein</fullName>
    </submittedName>
</protein>
<dbReference type="EnsemblMetazoa" id="AQUA004872-RA">
    <property type="protein sequence ID" value="AQUA004872-PA"/>
    <property type="gene ID" value="AQUA004872"/>
</dbReference>
<keyword evidence="5" id="KW-0552">Olfaction</keyword>
<organism evidence="11 12">
    <name type="scientific">Anopheles quadriannulatus</name>
    <name type="common">Mosquito</name>
    <dbReference type="NCBI Taxonomy" id="34691"/>
    <lineage>
        <taxon>Eukaryota</taxon>
        <taxon>Metazoa</taxon>
        <taxon>Ecdysozoa</taxon>
        <taxon>Arthropoda</taxon>
        <taxon>Hexapoda</taxon>
        <taxon>Insecta</taxon>
        <taxon>Pterygota</taxon>
        <taxon>Neoptera</taxon>
        <taxon>Endopterygota</taxon>
        <taxon>Diptera</taxon>
        <taxon>Nematocera</taxon>
        <taxon>Culicoidea</taxon>
        <taxon>Culicidae</taxon>
        <taxon>Anophelinae</taxon>
        <taxon>Anopheles</taxon>
    </lineage>
</organism>
<dbReference type="PANTHER" id="PTHR21137">
    <property type="entry name" value="ODORANT RECEPTOR"/>
    <property type="match status" value="1"/>
</dbReference>
<dbReference type="InterPro" id="IPR004117">
    <property type="entry name" value="7tm6_olfct_rcpt"/>
</dbReference>
<feature type="transmembrane region" description="Helical" evidence="10">
    <location>
        <begin position="172"/>
        <end position="195"/>
    </location>
</feature>
<evidence type="ECO:0000256" key="9">
    <source>
        <dbReference type="ARBA" id="ARBA00023224"/>
    </source>
</evidence>
<feature type="transmembrane region" description="Helical" evidence="10">
    <location>
        <begin position="126"/>
        <end position="152"/>
    </location>
</feature>
<dbReference type="GO" id="GO:0005886">
    <property type="term" value="C:plasma membrane"/>
    <property type="evidence" value="ECO:0007669"/>
    <property type="project" value="UniProtKB-SubCell"/>
</dbReference>
<accession>A0A182X4Z4</accession>
<evidence type="ECO:0000256" key="6">
    <source>
        <dbReference type="ARBA" id="ARBA00022989"/>
    </source>
</evidence>
<keyword evidence="8" id="KW-0675">Receptor</keyword>
<keyword evidence="2" id="KW-1003">Cell membrane</keyword>
<dbReference type="PANTHER" id="PTHR21137:SF35">
    <property type="entry name" value="ODORANT RECEPTOR 19A-RELATED"/>
    <property type="match status" value="1"/>
</dbReference>
<dbReference type="GO" id="GO:0007165">
    <property type="term" value="P:signal transduction"/>
    <property type="evidence" value="ECO:0007669"/>
    <property type="project" value="UniProtKB-KW"/>
</dbReference>
<keyword evidence="9" id="KW-0807">Transducer</keyword>
<name>A0A182X4Z4_ANOQN</name>
<evidence type="ECO:0000256" key="4">
    <source>
        <dbReference type="ARBA" id="ARBA00022692"/>
    </source>
</evidence>
<evidence type="ECO:0000256" key="5">
    <source>
        <dbReference type="ARBA" id="ARBA00022725"/>
    </source>
</evidence>
<dbReference type="STRING" id="34691.A0A182X4Z4"/>
<comment type="subcellular location">
    <subcellularLocation>
        <location evidence="1">Cell membrane</location>
        <topology evidence="1">Multi-pass membrane protein</topology>
    </subcellularLocation>
</comment>
<keyword evidence="3" id="KW-0716">Sensory transduction</keyword>